<accession>A0A1E3I1X1</accession>
<feature type="non-terminal residue" evidence="2">
    <location>
        <position position="137"/>
    </location>
</feature>
<name>A0A1E3I1X1_9TREE</name>
<keyword evidence="1" id="KW-0812">Transmembrane</keyword>
<reference evidence="2 3" key="1">
    <citation type="submission" date="2016-06" db="EMBL/GenBank/DDBJ databases">
        <title>Evolution of pathogenesis and genome organization in the Tremellales.</title>
        <authorList>
            <person name="Cuomo C."/>
            <person name="Litvintseva A."/>
            <person name="Heitman J."/>
            <person name="Chen Y."/>
            <person name="Sun S."/>
            <person name="Springer D."/>
            <person name="Dromer F."/>
            <person name="Young S."/>
            <person name="Zeng Q."/>
            <person name="Chapman S."/>
            <person name="Gujja S."/>
            <person name="Saif S."/>
            <person name="Birren B."/>
        </authorList>
    </citation>
    <scope>NUCLEOTIDE SEQUENCE [LARGE SCALE GENOMIC DNA]</scope>
    <source>
        <strain evidence="2 3">CBS 7118</strain>
    </source>
</reference>
<keyword evidence="1" id="KW-1133">Transmembrane helix</keyword>
<keyword evidence="1" id="KW-0472">Membrane</keyword>
<dbReference type="AlphaFoldDB" id="A0A1E3I1X1"/>
<gene>
    <name evidence="2" type="ORF">L198_07730</name>
</gene>
<evidence type="ECO:0000313" key="3">
    <source>
        <dbReference type="Proteomes" id="UP000094819"/>
    </source>
</evidence>
<feature type="transmembrane region" description="Helical" evidence="1">
    <location>
        <begin position="94"/>
        <end position="112"/>
    </location>
</feature>
<sequence length="137" mass="14667">MAACVSYENIVSWADHVHNDVNQDHSHFARELMRADSPSTCPPSKLQTSADAACLIINVAVYCFLMPSPPGRAPQGGGQQPLVVVMTTLQRLKIASGVIVVLFGFAGIVLQISRAASVDRHEACLSAILCPDSYDKS</sequence>
<protein>
    <submittedName>
        <fullName evidence="2">Uncharacterized protein</fullName>
    </submittedName>
</protein>
<dbReference type="RefSeq" id="XP_019028335.1">
    <property type="nucleotide sequence ID" value="XM_019179718.1"/>
</dbReference>
<evidence type="ECO:0000313" key="2">
    <source>
        <dbReference type="EMBL" id="ODN82508.1"/>
    </source>
</evidence>
<dbReference type="GeneID" id="30196941"/>
<keyword evidence="3" id="KW-1185">Reference proteome</keyword>
<dbReference type="Proteomes" id="UP000094819">
    <property type="component" value="Unassembled WGS sequence"/>
</dbReference>
<dbReference type="EMBL" id="AWGH01000040">
    <property type="protein sequence ID" value="ODN82508.1"/>
    <property type="molecule type" value="Genomic_DNA"/>
</dbReference>
<comment type="caution">
    <text evidence="2">The sequence shown here is derived from an EMBL/GenBank/DDBJ whole genome shotgun (WGS) entry which is preliminary data.</text>
</comment>
<evidence type="ECO:0000256" key="1">
    <source>
        <dbReference type="SAM" id="Phobius"/>
    </source>
</evidence>
<proteinExistence type="predicted"/>
<organism evidence="2 3">
    <name type="scientific">Cryptococcus wingfieldii CBS 7118</name>
    <dbReference type="NCBI Taxonomy" id="1295528"/>
    <lineage>
        <taxon>Eukaryota</taxon>
        <taxon>Fungi</taxon>
        <taxon>Dikarya</taxon>
        <taxon>Basidiomycota</taxon>
        <taxon>Agaricomycotina</taxon>
        <taxon>Tremellomycetes</taxon>
        <taxon>Tremellales</taxon>
        <taxon>Cryptococcaceae</taxon>
        <taxon>Cryptococcus</taxon>
    </lineage>
</organism>